<dbReference type="AlphaFoldDB" id="A0A0D1XNV4"/>
<keyword evidence="3" id="KW-1185">Reference proteome</keyword>
<dbReference type="PATRIC" id="fig|47500.12.peg.4745"/>
<evidence type="ECO:0000313" key="3">
    <source>
        <dbReference type="Proteomes" id="UP000037269"/>
    </source>
</evidence>
<reference evidence="1 3" key="1">
    <citation type="submission" date="2015-07" db="EMBL/GenBank/DDBJ databases">
        <title>Fjat-14205 dsm 2895.</title>
        <authorList>
            <person name="Liu B."/>
            <person name="Wang J."/>
            <person name="Zhu Y."/>
            <person name="Liu G."/>
            <person name="Chen Q."/>
            <person name="Chen Z."/>
            <person name="Lan J."/>
            <person name="Che J."/>
            <person name="Ge C."/>
            <person name="Shi H."/>
            <person name="Pan Z."/>
            <person name="Liu X."/>
        </authorList>
    </citation>
    <scope>NUCLEOTIDE SEQUENCE [LARGE SCALE GENOMIC DNA]</scope>
    <source>
        <strain evidence="1 3">DSM 2895</strain>
    </source>
</reference>
<reference evidence="2 4" key="2">
    <citation type="submission" date="2016-10" db="EMBL/GenBank/DDBJ databases">
        <authorList>
            <person name="de Groot N.N."/>
        </authorList>
    </citation>
    <scope>NUCLEOTIDE SEQUENCE [LARGE SCALE GENOMIC DNA]</scope>
    <source>
        <strain evidence="2 4">DSM 2895</strain>
    </source>
</reference>
<evidence type="ECO:0000313" key="4">
    <source>
        <dbReference type="Proteomes" id="UP000182836"/>
    </source>
</evidence>
<dbReference type="Proteomes" id="UP000182836">
    <property type="component" value="Unassembled WGS sequence"/>
</dbReference>
<dbReference type="OrthoDB" id="2679691at2"/>
<dbReference type="RefSeq" id="WP_043066955.1">
    <property type="nucleotide sequence ID" value="NZ_BJOA01000084.1"/>
</dbReference>
<name>A0A0D1XNV4_ANEMI</name>
<dbReference type="GeneID" id="42305839"/>
<organism evidence="1 3">
    <name type="scientific">Aneurinibacillus migulanus</name>
    <name type="common">Bacillus migulanus</name>
    <dbReference type="NCBI Taxonomy" id="47500"/>
    <lineage>
        <taxon>Bacteria</taxon>
        <taxon>Bacillati</taxon>
        <taxon>Bacillota</taxon>
        <taxon>Bacilli</taxon>
        <taxon>Bacillales</taxon>
        <taxon>Paenibacillaceae</taxon>
        <taxon>Aneurinibacillus group</taxon>
        <taxon>Aneurinibacillus</taxon>
    </lineage>
</organism>
<gene>
    <name evidence="1" type="ORF">AF333_11660</name>
    <name evidence="2" type="ORF">SAMN04487909_12658</name>
</gene>
<proteinExistence type="predicted"/>
<evidence type="ECO:0000313" key="2">
    <source>
        <dbReference type="EMBL" id="SDJ72119.1"/>
    </source>
</evidence>
<evidence type="ECO:0008006" key="5">
    <source>
        <dbReference type="Google" id="ProtNLM"/>
    </source>
</evidence>
<evidence type="ECO:0000313" key="1">
    <source>
        <dbReference type="EMBL" id="KON96046.1"/>
    </source>
</evidence>
<accession>A0A0D1XNV4</accession>
<dbReference type="Proteomes" id="UP000037269">
    <property type="component" value="Unassembled WGS sequence"/>
</dbReference>
<dbReference type="EMBL" id="LGUG01000004">
    <property type="protein sequence ID" value="KON96046.1"/>
    <property type="molecule type" value="Genomic_DNA"/>
</dbReference>
<sequence>MNYHVEGTFSWDANGFPAIRLENGTMPLADGKEIRVSNGEDWISGIHIYGDLLRGGRTEMLQPGARIRILNK</sequence>
<dbReference type="EMBL" id="FNED01000026">
    <property type="protein sequence ID" value="SDJ72119.1"/>
    <property type="molecule type" value="Genomic_DNA"/>
</dbReference>
<protein>
    <recommendedName>
        <fullName evidence="5">DUF5348 domain-containing protein</fullName>
    </recommendedName>
</protein>